<evidence type="ECO:0000256" key="2">
    <source>
        <dbReference type="ARBA" id="ARBA00022679"/>
    </source>
</evidence>
<dbReference type="CDD" id="cd02440">
    <property type="entry name" value="AdoMet_MTases"/>
    <property type="match status" value="1"/>
</dbReference>
<dbReference type="PANTHER" id="PTHR22807:SF53">
    <property type="entry name" value="RIBOSOMAL RNA SMALL SUBUNIT METHYLTRANSFERASE B-RELATED"/>
    <property type="match status" value="1"/>
</dbReference>
<dbReference type="EMBL" id="SOEB01000007">
    <property type="protein sequence ID" value="TDX30149.1"/>
    <property type="molecule type" value="Genomic_DNA"/>
</dbReference>
<evidence type="ECO:0000313" key="7">
    <source>
        <dbReference type="EMBL" id="TDX30149.1"/>
    </source>
</evidence>
<feature type="active site" description="Nucleophile" evidence="5">
    <location>
        <position position="344"/>
    </location>
</feature>
<evidence type="ECO:0000256" key="5">
    <source>
        <dbReference type="PROSITE-ProRule" id="PRU01023"/>
    </source>
</evidence>
<comment type="similarity">
    <text evidence="5">Belongs to the class I-like SAM-binding methyltransferase superfamily. RsmB/NOP family.</text>
</comment>
<dbReference type="Pfam" id="PF01189">
    <property type="entry name" value="Methyltr_RsmB-F"/>
    <property type="match status" value="1"/>
</dbReference>
<dbReference type="InterPro" id="IPR049560">
    <property type="entry name" value="MeTrfase_RsmB-F_NOP2_cat"/>
</dbReference>
<accession>A0A4R8FUH9</accession>
<evidence type="ECO:0000256" key="1">
    <source>
        <dbReference type="ARBA" id="ARBA00022603"/>
    </source>
</evidence>
<evidence type="ECO:0000313" key="8">
    <source>
        <dbReference type="Proteomes" id="UP000295484"/>
    </source>
</evidence>
<dbReference type="PANTHER" id="PTHR22807">
    <property type="entry name" value="NOP2 YEAST -RELATED NOL1/NOP2/FMU SUN DOMAIN-CONTAINING"/>
    <property type="match status" value="1"/>
</dbReference>
<dbReference type="Pfam" id="PF22458">
    <property type="entry name" value="RsmF-B_ferredox"/>
    <property type="match status" value="1"/>
</dbReference>
<dbReference type="PROSITE" id="PS51686">
    <property type="entry name" value="SAM_MT_RSMB_NOP"/>
    <property type="match status" value="1"/>
</dbReference>
<name>A0A4R8FUH9_9RHOB</name>
<dbReference type="InterPro" id="IPR054728">
    <property type="entry name" value="RsmB-like_ferredoxin"/>
</dbReference>
<protein>
    <submittedName>
        <fullName evidence="7">16S rRNA (Cytosine967-C5)-methyltransferase</fullName>
    </submittedName>
</protein>
<dbReference type="Proteomes" id="UP000295484">
    <property type="component" value="Unassembled WGS sequence"/>
</dbReference>
<dbReference type="InterPro" id="IPR029063">
    <property type="entry name" value="SAM-dependent_MTases_sf"/>
</dbReference>
<dbReference type="Gene3D" id="3.40.50.150">
    <property type="entry name" value="Vaccinia Virus protein VP39"/>
    <property type="match status" value="1"/>
</dbReference>
<evidence type="ECO:0000256" key="4">
    <source>
        <dbReference type="ARBA" id="ARBA00022884"/>
    </source>
</evidence>
<keyword evidence="3 5" id="KW-0949">S-adenosyl-L-methionine</keyword>
<keyword evidence="1 5" id="KW-0489">Methyltransferase</keyword>
<dbReference type="InterPro" id="IPR023267">
    <property type="entry name" value="RCMT"/>
</dbReference>
<keyword evidence="4 5" id="KW-0694">RNA-binding</keyword>
<evidence type="ECO:0000256" key="3">
    <source>
        <dbReference type="ARBA" id="ARBA00022691"/>
    </source>
</evidence>
<feature type="binding site" evidence="5">
    <location>
        <position position="251"/>
    </location>
    <ligand>
        <name>S-adenosyl-L-methionine</name>
        <dbReference type="ChEBI" id="CHEBI:59789"/>
    </ligand>
</feature>
<comment type="caution">
    <text evidence="7">The sequence shown here is derived from an EMBL/GenBank/DDBJ whole genome shotgun (WGS) entry which is preliminary data.</text>
</comment>
<reference evidence="7 8" key="1">
    <citation type="submission" date="2019-03" db="EMBL/GenBank/DDBJ databases">
        <title>Genomic Encyclopedia of Type Strains, Phase IV (KMG-IV): sequencing the most valuable type-strain genomes for metagenomic binning, comparative biology and taxonomic classification.</title>
        <authorList>
            <person name="Goeker M."/>
        </authorList>
    </citation>
    <scope>NUCLEOTIDE SEQUENCE [LARGE SCALE GENOMIC DNA]</scope>
    <source>
        <strain evidence="7 8">JA181</strain>
    </source>
</reference>
<proteinExistence type="inferred from homology"/>
<gene>
    <name evidence="7" type="ORF">EV657_107119</name>
</gene>
<comment type="caution">
    <text evidence="5">Lacks conserved residue(s) required for the propagation of feature annotation.</text>
</comment>
<dbReference type="GO" id="GO:0008173">
    <property type="term" value="F:RNA methyltransferase activity"/>
    <property type="evidence" value="ECO:0007669"/>
    <property type="project" value="InterPro"/>
</dbReference>
<evidence type="ECO:0000259" key="6">
    <source>
        <dbReference type="PROSITE" id="PS51686"/>
    </source>
</evidence>
<dbReference type="InterPro" id="IPR001678">
    <property type="entry name" value="MeTrfase_RsmB-F_NOP2_dom"/>
</dbReference>
<dbReference type="SUPFAM" id="SSF53335">
    <property type="entry name" value="S-adenosyl-L-methionine-dependent methyltransferases"/>
    <property type="match status" value="1"/>
</dbReference>
<feature type="domain" description="SAM-dependent MTase RsmB/NOP-type" evidence="6">
    <location>
        <begin position="138"/>
        <end position="392"/>
    </location>
</feature>
<feature type="binding site" evidence="5">
    <location>
        <position position="275"/>
    </location>
    <ligand>
        <name>S-adenosyl-L-methionine</name>
        <dbReference type="ChEBI" id="CHEBI:59789"/>
    </ligand>
</feature>
<dbReference type="AlphaFoldDB" id="A0A4R8FUH9"/>
<keyword evidence="2 5" id="KW-0808">Transferase</keyword>
<dbReference type="PRINTS" id="PR02008">
    <property type="entry name" value="RCMTFAMILY"/>
</dbReference>
<organism evidence="7 8">
    <name type="scientific">Rhodovulum visakhapatnamense</name>
    <dbReference type="NCBI Taxonomy" id="364297"/>
    <lineage>
        <taxon>Bacteria</taxon>
        <taxon>Pseudomonadati</taxon>
        <taxon>Pseudomonadota</taxon>
        <taxon>Alphaproteobacteria</taxon>
        <taxon>Rhodobacterales</taxon>
        <taxon>Paracoccaceae</taxon>
        <taxon>Rhodovulum</taxon>
    </lineage>
</organism>
<sequence>MTPAARIAAAAELLDAWREGAPAEKLLTTWARQNRFAGSKDRAAIRDHVFDAIRCARSFSALGGAATGRGMMLGALRAEGTDPGTVFTGEGHAPAPLSEAERAPMPGLADLPEAVACDCPEALEEMLRDSLGPAFRPVMDLLRHRAPVFLRVNLRRSGRDEAAAQLAGEGIETRPHALSPTALEVTAGARRVQQSRAFADGVVELQDAASQAVADLMPLDAGARVLDLCAGGGGKTLAMAARGTARHYAHDAAPQRMRDLPDRAARAGIAVTCLDGADLDEAAPFDLVLCDVPCSGSGAWRRSPEAKWRTTPDDLARLTALQAGILDRAAALVAPGGHLGYATCSLLSAENDAQVARFLANTPGWTEVAERRLTPLDGGDGFYAAVLRRGDG</sequence>
<dbReference type="RefSeq" id="WP_134077635.1">
    <property type="nucleotide sequence ID" value="NZ_SOEB01000007.1"/>
</dbReference>
<dbReference type="GO" id="GO:0003723">
    <property type="term" value="F:RNA binding"/>
    <property type="evidence" value="ECO:0007669"/>
    <property type="project" value="UniProtKB-UniRule"/>
</dbReference>
<dbReference type="GO" id="GO:0001510">
    <property type="term" value="P:RNA methylation"/>
    <property type="evidence" value="ECO:0007669"/>
    <property type="project" value="InterPro"/>
</dbReference>
<feature type="binding site" evidence="5">
    <location>
        <position position="291"/>
    </location>
    <ligand>
        <name>S-adenosyl-L-methionine</name>
        <dbReference type="ChEBI" id="CHEBI:59789"/>
    </ligand>
</feature>